<evidence type="ECO:0000256" key="3">
    <source>
        <dbReference type="ARBA" id="ARBA00023082"/>
    </source>
</evidence>
<dbReference type="PANTHER" id="PTHR43133:SF63">
    <property type="entry name" value="RNA POLYMERASE SIGMA FACTOR FECI-RELATED"/>
    <property type="match status" value="1"/>
</dbReference>
<keyword evidence="8" id="KW-1185">Reference proteome</keyword>
<evidence type="ECO:0000256" key="2">
    <source>
        <dbReference type="ARBA" id="ARBA00023015"/>
    </source>
</evidence>
<dbReference type="InterPro" id="IPR039425">
    <property type="entry name" value="RNA_pol_sigma-70-like"/>
</dbReference>
<organism evidence="7 8">
    <name type="scientific">Serratia entomophila</name>
    <dbReference type="NCBI Taxonomy" id="42906"/>
    <lineage>
        <taxon>Bacteria</taxon>
        <taxon>Pseudomonadati</taxon>
        <taxon>Pseudomonadota</taxon>
        <taxon>Gammaproteobacteria</taxon>
        <taxon>Enterobacterales</taxon>
        <taxon>Yersiniaceae</taxon>
        <taxon>Serratia</taxon>
    </lineage>
</organism>
<dbReference type="InterPro" id="IPR036388">
    <property type="entry name" value="WH-like_DNA-bd_sf"/>
</dbReference>
<dbReference type="InterPro" id="IPR013324">
    <property type="entry name" value="RNA_pol_sigma_r3/r4-like"/>
</dbReference>
<gene>
    <name evidence="7" type="ORF">KFQ06_04455</name>
</gene>
<evidence type="ECO:0000259" key="5">
    <source>
        <dbReference type="Pfam" id="PF04542"/>
    </source>
</evidence>
<dbReference type="PANTHER" id="PTHR43133">
    <property type="entry name" value="RNA POLYMERASE ECF-TYPE SIGMA FACTO"/>
    <property type="match status" value="1"/>
</dbReference>
<evidence type="ECO:0000313" key="7">
    <source>
        <dbReference type="EMBL" id="USV01779.1"/>
    </source>
</evidence>
<dbReference type="Gene3D" id="1.10.10.10">
    <property type="entry name" value="Winged helix-like DNA-binding domain superfamily/Winged helix DNA-binding domain"/>
    <property type="match status" value="1"/>
</dbReference>
<dbReference type="EMBL" id="CP074347">
    <property type="protein sequence ID" value="USV01779.1"/>
    <property type="molecule type" value="Genomic_DNA"/>
</dbReference>
<reference evidence="7" key="1">
    <citation type="journal article" date="2022" name="BMC Genomics">
        <title>Genome sequence of the entomopathogenic Serratia entomophila isolate 626 and characterisation of the species specific itaconate degradation pathway.</title>
        <authorList>
            <person name="Vaughan A.L."/>
            <person name="Altermann E."/>
            <person name="Glare T.R."/>
            <person name="Hurst M.R.H."/>
        </authorList>
    </citation>
    <scope>NUCLEOTIDE SEQUENCE</scope>
    <source>
        <strain evidence="7">626</strain>
    </source>
</reference>
<dbReference type="InterPro" id="IPR013325">
    <property type="entry name" value="RNA_pol_sigma_r2"/>
</dbReference>
<dbReference type="Proteomes" id="UP001056873">
    <property type="component" value="Chromosome"/>
</dbReference>
<protein>
    <submittedName>
        <fullName evidence="7">RNA polymerase sigma factor</fullName>
    </submittedName>
</protein>
<dbReference type="SUPFAM" id="SSF88946">
    <property type="entry name" value="Sigma2 domain of RNA polymerase sigma factors"/>
    <property type="match status" value="1"/>
</dbReference>
<dbReference type="Gene3D" id="1.10.1740.10">
    <property type="match status" value="1"/>
</dbReference>
<keyword evidence="3" id="KW-0731">Sigma factor</keyword>
<feature type="domain" description="RNA polymerase sigma factor 70 region 4 type 2" evidence="6">
    <location>
        <begin position="102"/>
        <end position="150"/>
    </location>
</feature>
<keyword evidence="4" id="KW-0804">Transcription</keyword>
<dbReference type="InterPro" id="IPR013249">
    <property type="entry name" value="RNA_pol_sigma70_r4_t2"/>
</dbReference>
<evidence type="ECO:0000256" key="4">
    <source>
        <dbReference type="ARBA" id="ARBA00023163"/>
    </source>
</evidence>
<evidence type="ECO:0000259" key="6">
    <source>
        <dbReference type="Pfam" id="PF08281"/>
    </source>
</evidence>
<dbReference type="NCBIfam" id="TIGR02937">
    <property type="entry name" value="sigma70-ECF"/>
    <property type="match status" value="1"/>
</dbReference>
<dbReference type="SUPFAM" id="SSF88659">
    <property type="entry name" value="Sigma3 and sigma4 domains of RNA polymerase sigma factors"/>
    <property type="match status" value="1"/>
</dbReference>
<evidence type="ECO:0000313" key="8">
    <source>
        <dbReference type="Proteomes" id="UP001056873"/>
    </source>
</evidence>
<keyword evidence="2" id="KW-0805">Transcription regulation</keyword>
<dbReference type="GeneID" id="75021080"/>
<accession>A0ABY5CW32</accession>
<comment type="similarity">
    <text evidence="1">Belongs to the sigma-70 factor family. ECF subfamily.</text>
</comment>
<dbReference type="RefSeq" id="WP_234589157.1">
    <property type="nucleotide sequence ID" value="NZ_CAMIPG010000013.1"/>
</dbReference>
<dbReference type="InterPro" id="IPR014284">
    <property type="entry name" value="RNA_pol_sigma-70_dom"/>
</dbReference>
<name>A0ABY5CW32_9GAMM</name>
<feature type="domain" description="RNA polymerase sigma-70 region 2" evidence="5">
    <location>
        <begin position="6"/>
        <end position="64"/>
    </location>
</feature>
<proteinExistence type="inferred from homology"/>
<evidence type="ECO:0000256" key="1">
    <source>
        <dbReference type="ARBA" id="ARBA00010641"/>
    </source>
</evidence>
<dbReference type="Pfam" id="PF04542">
    <property type="entry name" value="Sigma70_r2"/>
    <property type="match status" value="1"/>
</dbReference>
<sequence>MRRHFLAYYDALRKRLKYRLGSEDLANDVLHETYLRIEQRDDELKVRNPQAYLYRTALNVAYDQHVNTPRLLNVDEIDELLLLEDETQDPARIVHARNEVNELQKVLHQLPWRQQEILIASRLEGISHREIAQRFHISTRMVEKELKAALTVCGRRMARKVIQQFGPGAEKTSK</sequence>
<dbReference type="InterPro" id="IPR007627">
    <property type="entry name" value="RNA_pol_sigma70_r2"/>
</dbReference>
<dbReference type="Pfam" id="PF08281">
    <property type="entry name" value="Sigma70_r4_2"/>
    <property type="match status" value="1"/>
</dbReference>